<feature type="transmembrane region" description="Helical" evidence="1">
    <location>
        <begin position="65"/>
        <end position="87"/>
    </location>
</feature>
<evidence type="ECO:0000313" key="2">
    <source>
        <dbReference type="EMBL" id="ORZ30856.1"/>
    </source>
</evidence>
<dbReference type="EMBL" id="MCFL01000073">
    <property type="protein sequence ID" value="ORZ30856.1"/>
    <property type="molecule type" value="Genomic_DNA"/>
</dbReference>
<comment type="caution">
    <text evidence="2">The sequence shown here is derived from an EMBL/GenBank/DDBJ whole genome shotgun (WGS) entry which is preliminary data.</text>
</comment>
<proteinExistence type="predicted"/>
<name>A0A1Y2H8E9_9FUNG</name>
<dbReference type="AlphaFoldDB" id="A0A1Y2H8E9"/>
<reference evidence="2 3" key="1">
    <citation type="submission" date="2016-07" db="EMBL/GenBank/DDBJ databases">
        <title>Pervasive Adenine N6-methylation of Active Genes in Fungi.</title>
        <authorList>
            <consortium name="DOE Joint Genome Institute"/>
            <person name="Mondo S.J."/>
            <person name="Dannebaum R.O."/>
            <person name="Kuo R.C."/>
            <person name="Labutti K."/>
            <person name="Haridas S."/>
            <person name="Kuo A."/>
            <person name="Salamov A."/>
            <person name="Ahrendt S.R."/>
            <person name="Lipzen A."/>
            <person name="Sullivan W."/>
            <person name="Andreopoulos W.B."/>
            <person name="Clum A."/>
            <person name="Lindquist E."/>
            <person name="Daum C."/>
            <person name="Ramamoorthy G.K."/>
            <person name="Gryganskyi A."/>
            <person name="Culley D."/>
            <person name="Magnuson J.K."/>
            <person name="James T.Y."/>
            <person name="O'Malley M.A."/>
            <person name="Stajich J.E."/>
            <person name="Spatafora J.W."/>
            <person name="Visel A."/>
            <person name="Grigoriev I.V."/>
        </authorList>
    </citation>
    <scope>NUCLEOTIDE SEQUENCE [LARGE SCALE GENOMIC DNA]</scope>
    <source>
        <strain evidence="2 3">PL171</strain>
    </source>
</reference>
<organism evidence="2 3">
    <name type="scientific">Catenaria anguillulae PL171</name>
    <dbReference type="NCBI Taxonomy" id="765915"/>
    <lineage>
        <taxon>Eukaryota</taxon>
        <taxon>Fungi</taxon>
        <taxon>Fungi incertae sedis</taxon>
        <taxon>Blastocladiomycota</taxon>
        <taxon>Blastocladiomycetes</taxon>
        <taxon>Blastocladiales</taxon>
        <taxon>Catenariaceae</taxon>
        <taxon>Catenaria</taxon>
    </lineage>
</organism>
<accession>A0A1Y2H8E9</accession>
<keyword evidence="1" id="KW-0812">Transmembrane</keyword>
<feature type="transmembrane region" description="Helical" evidence="1">
    <location>
        <begin position="36"/>
        <end position="53"/>
    </location>
</feature>
<gene>
    <name evidence="2" type="ORF">BCR44DRAFT_1443756</name>
</gene>
<keyword evidence="1" id="KW-0472">Membrane</keyword>
<feature type="non-terminal residue" evidence="2">
    <location>
        <position position="100"/>
    </location>
</feature>
<dbReference type="Proteomes" id="UP000193411">
    <property type="component" value="Unassembled WGS sequence"/>
</dbReference>
<protein>
    <submittedName>
        <fullName evidence="2">Uncharacterized protein</fullName>
    </submittedName>
</protein>
<keyword evidence="1" id="KW-1133">Transmembrane helix</keyword>
<evidence type="ECO:0000256" key="1">
    <source>
        <dbReference type="SAM" id="Phobius"/>
    </source>
</evidence>
<sequence>MSNTRWSSLTTVYLATQVLCHAYIERLHAKLMIIRGQFMAVFCTFLIHEFPVWQGGLDSLHNGCWPLWITGHVAFSVGLLAEIFSLLHMWYGLGKNILFG</sequence>
<keyword evidence="3" id="KW-1185">Reference proteome</keyword>
<evidence type="ECO:0000313" key="3">
    <source>
        <dbReference type="Proteomes" id="UP000193411"/>
    </source>
</evidence>